<proteinExistence type="predicted"/>
<gene>
    <name evidence="1" type="ORF">C2S53_014329</name>
</gene>
<evidence type="ECO:0000313" key="2">
    <source>
        <dbReference type="Proteomes" id="UP001190926"/>
    </source>
</evidence>
<evidence type="ECO:0000313" key="1">
    <source>
        <dbReference type="EMBL" id="KAH6826475.1"/>
    </source>
</evidence>
<name>A0AAD4J3G1_PERFH</name>
<organism evidence="1 2">
    <name type="scientific">Perilla frutescens var. hirtella</name>
    <name type="common">Perilla citriodora</name>
    <name type="synonym">Perilla setoyensis</name>
    <dbReference type="NCBI Taxonomy" id="608512"/>
    <lineage>
        <taxon>Eukaryota</taxon>
        <taxon>Viridiplantae</taxon>
        <taxon>Streptophyta</taxon>
        <taxon>Embryophyta</taxon>
        <taxon>Tracheophyta</taxon>
        <taxon>Spermatophyta</taxon>
        <taxon>Magnoliopsida</taxon>
        <taxon>eudicotyledons</taxon>
        <taxon>Gunneridae</taxon>
        <taxon>Pentapetalae</taxon>
        <taxon>asterids</taxon>
        <taxon>lamiids</taxon>
        <taxon>Lamiales</taxon>
        <taxon>Lamiaceae</taxon>
        <taxon>Nepetoideae</taxon>
        <taxon>Elsholtzieae</taxon>
        <taxon>Perilla</taxon>
    </lineage>
</organism>
<reference evidence="1 2" key="1">
    <citation type="journal article" date="2021" name="Nat. Commun.">
        <title>Incipient diploidization of the medicinal plant Perilla within 10,000 years.</title>
        <authorList>
            <person name="Zhang Y."/>
            <person name="Shen Q."/>
            <person name="Leng L."/>
            <person name="Zhang D."/>
            <person name="Chen S."/>
            <person name="Shi Y."/>
            <person name="Ning Z."/>
            <person name="Chen S."/>
        </authorList>
    </citation>
    <scope>NUCLEOTIDE SEQUENCE [LARGE SCALE GENOMIC DNA]</scope>
    <source>
        <strain evidence="2">cv. PC099</strain>
    </source>
</reference>
<accession>A0AAD4J3G1</accession>
<dbReference type="Proteomes" id="UP001190926">
    <property type="component" value="Unassembled WGS sequence"/>
</dbReference>
<keyword evidence="2" id="KW-1185">Reference proteome</keyword>
<dbReference type="EMBL" id="SDAM02000166">
    <property type="protein sequence ID" value="KAH6826475.1"/>
    <property type="molecule type" value="Genomic_DNA"/>
</dbReference>
<comment type="caution">
    <text evidence="1">The sequence shown here is derived from an EMBL/GenBank/DDBJ whole genome shotgun (WGS) entry which is preliminary data.</text>
</comment>
<sequence>MHGRLSGEEIQNRDVSVGRRCLALSRLSRFSSSLTLSSIGSKLSSLASLTVTLRRRQRLRCRVSLFDTPAAAALSTTSPTPVRLHLMSAVSTISTVYKS</sequence>
<protein>
    <submittedName>
        <fullName evidence="1">Uncharacterized protein</fullName>
    </submittedName>
</protein>
<dbReference type="AlphaFoldDB" id="A0AAD4J3G1"/>